<dbReference type="InParanoid" id="K1R536"/>
<name>K1R536_MAGGI</name>
<dbReference type="HOGENOM" id="CLU_2963034_0_0_1"/>
<dbReference type="AlphaFoldDB" id="K1R536"/>
<proteinExistence type="predicted"/>
<dbReference type="EMBL" id="JH817380">
    <property type="protein sequence ID" value="EKC36340.1"/>
    <property type="molecule type" value="Genomic_DNA"/>
</dbReference>
<evidence type="ECO:0000313" key="1">
    <source>
        <dbReference type="EMBL" id="EKC36340.1"/>
    </source>
</evidence>
<organism evidence="1">
    <name type="scientific">Magallana gigas</name>
    <name type="common">Pacific oyster</name>
    <name type="synonym">Crassostrea gigas</name>
    <dbReference type="NCBI Taxonomy" id="29159"/>
    <lineage>
        <taxon>Eukaryota</taxon>
        <taxon>Metazoa</taxon>
        <taxon>Spiralia</taxon>
        <taxon>Lophotrochozoa</taxon>
        <taxon>Mollusca</taxon>
        <taxon>Bivalvia</taxon>
        <taxon>Autobranchia</taxon>
        <taxon>Pteriomorphia</taxon>
        <taxon>Ostreida</taxon>
        <taxon>Ostreoidea</taxon>
        <taxon>Ostreidae</taxon>
        <taxon>Magallana</taxon>
    </lineage>
</organism>
<reference evidence="1" key="1">
    <citation type="journal article" date="2012" name="Nature">
        <title>The oyster genome reveals stress adaptation and complexity of shell formation.</title>
        <authorList>
            <person name="Zhang G."/>
            <person name="Fang X."/>
            <person name="Guo X."/>
            <person name="Li L."/>
            <person name="Luo R."/>
            <person name="Xu F."/>
            <person name="Yang P."/>
            <person name="Zhang L."/>
            <person name="Wang X."/>
            <person name="Qi H."/>
            <person name="Xiong Z."/>
            <person name="Que H."/>
            <person name="Xie Y."/>
            <person name="Holland P.W."/>
            <person name="Paps J."/>
            <person name="Zhu Y."/>
            <person name="Wu F."/>
            <person name="Chen Y."/>
            <person name="Wang J."/>
            <person name="Peng C."/>
            <person name="Meng J."/>
            <person name="Yang L."/>
            <person name="Liu J."/>
            <person name="Wen B."/>
            <person name="Zhang N."/>
            <person name="Huang Z."/>
            <person name="Zhu Q."/>
            <person name="Feng Y."/>
            <person name="Mount A."/>
            <person name="Hedgecock D."/>
            <person name="Xu Z."/>
            <person name="Liu Y."/>
            <person name="Domazet-Loso T."/>
            <person name="Du Y."/>
            <person name="Sun X."/>
            <person name="Zhang S."/>
            <person name="Liu B."/>
            <person name="Cheng P."/>
            <person name="Jiang X."/>
            <person name="Li J."/>
            <person name="Fan D."/>
            <person name="Wang W."/>
            <person name="Fu W."/>
            <person name="Wang T."/>
            <person name="Wang B."/>
            <person name="Zhang J."/>
            <person name="Peng Z."/>
            <person name="Li Y."/>
            <person name="Li N."/>
            <person name="Wang J."/>
            <person name="Chen M."/>
            <person name="He Y."/>
            <person name="Tan F."/>
            <person name="Song X."/>
            <person name="Zheng Q."/>
            <person name="Huang R."/>
            <person name="Yang H."/>
            <person name="Du X."/>
            <person name="Chen L."/>
            <person name="Yang M."/>
            <person name="Gaffney P.M."/>
            <person name="Wang S."/>
            <person name="Luo L."/>
            <person name="She Z."/>
            <person name="Ming Y."/>
            <person name="Huang W."/>
            <person name="Zhang S."/>
            <person name="Huang B."/>
            <person name="Zhang Y."/>
            <person name="Qu T."/>
            <person name="Ni P."/>
            <person name="Miao G."/>
            <person name="Wang J."/>
            <person name="Wang Q."/>
            <person name="Steinberg C.E."/>
            <person name="Wang H."/>
            <person name="Li N."/>
            <person name="Qian L."/>
            <person name="Zhang G."/>
            <person name="Li Y."/>
            <person name="Yang H."/>
            <person name="Liu X."/>
            <person name="Wang J."/>
            <person name="Yin Y."/>
            <person name="Wang J."/>
        </authorList>
    </citation>
    <scope>NUCLEOTIDE SEQUENCE [LARGE SCALE GENOMIC DNA]</scope>
    <source>
        <strain evidence="1">05x7-T-G4-1.051#20</strain>
    </source>
</reference>
<protein>
    <submittedName>
        <fullName evidence="1">Uncharacterized protein</fullName>
    </submittedName>
</protein>
<gene>
    <name evidence="1" type="ORF">CGI_10027238</name>
</gene>
<sequence length="59" mass="6829">MPRDQTLRRQILPRAKVIGLRTPLVSLPPTLSPWPRLRLSECAEQHSNLPLVQWSQSEM</sequence>
<accession>K1R536</accession>